<dbReference type="RefSeq" id="WP_136961620.1">
    <property type="nucleotide sequence ID" value="NZ_CP039690.1"/>
</dbReference>
<reference evidence="2 3" key="1">
    <citation type="submission" date="2019-04" db="EMBL/GenBank/DDBJ databases">
        <title>Phreatobacter aquaticus sp. nov.</title>
        <authorList>
            <person name="Choi A."/>
        </authorList>
    </citation>
    <scope>NUCLEOTIDE SEQUENCE [LARGE SCALE GENOMIC DNA]</scope>
    <source>
        <strain evidence="2 3">KCTC 52518</strain>
    </source>
</reference>
<dbReference type="InterPro" id="IPR029032">
    <property type="entry name" value="AhpD-like"/>
</dbReference>
<evidence type="ECO:0000313" key="2">
    <source>
        <dbReference type="EMBL" id="QCI66175.1"/>
    </source>
</evidence>
<keyword evidence="3" id="KW-1185">Reference proteome</keyword>
<dbReference type="SUPFAM" id="SSF69118">
    <property type="entry name" value="AhpD-like"/>
    <property type="match status" value="1"/>
</dbReference>
<dbReference type="KEGG" id="pstg:E8M01_19350"/>
<proteinExistence type="predicted"/>
<name>A0A4D7B4Q6_9HYPH</name>
<evidence type="ECO:0000259" key="1">
    <source>
        <dbReference type="Pfam" id="PF02627"/>
    </source>
</evidence>
<dbReference type="Gene3D" id="1.20.1290.10">
    <property type="entry name" value="AhpD-like"/>
    <property type="match status" value="1"/>
</dbReference>
<dbReference type="Pfam" id="PF02627">
    <property type="entry name" value="CMD"/>
    <property type="match status" value="1"/>
</dbReference>
<accession>A0A4D7B4Q6</accession>
<organism evidence="2 3">
    <name type="scientific">Phreatobacter stygius</name>
    <dbReference type="NCBI Taxonomy" id="1940610"/>
    <lineage>
        <taxon>Bacteria</taxon>
        <taxon>Pseudomonadati</taxon>
        <taxon>Pseudomonadota</taxon>
        <taxon>Alphaproteobacteria</taxon>
        <taxon>Hyphomicrobiales</taxon>
        <taxon>Phreatobacteraceae</taxon>
        <taxon>Phreatobacter</taxon>
    </lineage>
</organism>
<evidence type="ECO:0000313" key="3">
    <source>
        <dbReference type="Proteomes" id="UP000298781"/>
    </source>
</evidence>
<dbReference type="GO" id="GO:0051920">
    <property type="term" value="F:peroxiredoxin activity"/>
    <property type="evidence" value="ECO:0007669"/>
    <property type="project" value="InterPro"/>
</dbReference>
<dbReference type="PANTHER" id="PTHR34846:SF5">
    <property type="entry name" value="CARBOXYMUCONOLACTONE DECARBOXYLASE-LIKE DOMAIN-CONTAINING PROTEIN"/>
    <property type="match status" value="1"/>
</dbReference>
<dbReference type="InterPro" id="IPR003779">
    <property type="entry name" value="CMD-like"/>
</dbReference>
<dbReference type="EMBL" id="CP039690">
    <property type="protein sequence ID" value="QCI66175.1"/>
    <property type="molecule type" value="Genomic_DNA"/>
</dbReference>
<dbReference type="PANTHER" id="PTHR34846">
    <property type="entry name" value="4-CARBOXYMUCONOLACTONE DECARBOXYLASE FAMILY PROTEIN (AFU_ORTHOLOGUE AFUA_6G11590)"/>
    <property type="match status" value="1"/>
</dbReference>
<sequence>MSRMSPAEPPYPDDVQARLSRIMPPGVPPLRLFTTLARDPRLFERFMSAGLIDHGNLTLRQREIVIDRVTAISGSEYEWGVHVALFAARAGLSEAQTRATVRSGPDDPVWSDEDRLLIGVVDALHRDCDIDDATWQELKARFADEAILEILMLAGFYRMVSYLTNALRLAPEAFAPRFPA</sequence>
<feature type="domain" description="Carboxymuconolactone decarboxylase-like" evidence="1">
    <location>
        <begin position="41"/>
        <end position="102"/>
    </location>
</feature>
<dbReference type="Proteomes" id="UP000298781">
    <property type="component" value="Chromosome"/>
</dbReference>
<protein>
    <submittedName>
        <fullName evidence="2">Carboxymuconolactone decarboxylase family protein</fullName>
    </submittedName>
</protein>
<dbReference type="AlphaFoldDB" id="A0A4D7B4Q6"/>
<gene>
    <name evidence="2" type="ORF">E8M01_19350</name>
</gene>
<dbReference type="OrthoDB" id="4704294at2"/>